<sequence>MLRSPSSPLKSSHKAKVKVRFCNSGRDDWMKIMTFTWMMNLAAGIRSHSLPVEGVFGGEFALKLQRQGWDSSTDHLSVELYMDDLCSVKEQIFWSANFFDAYVSRRKIKAISERSFWSSILIM</sequence>
<dbReference type="EMBL" id="JABWDY010044271">
    <property type="protein sequence ID" value="KAF5175278.1"/>
    <property type="molecule type" value="Genomic_DNA"/>
</dbReference>
<dbReference type="Proteomes" id="UP000554482">
    <property type="component" value="Unassembled WGS sequence"/>
</dbReference>
<evidence type="ECO:0000313" key="2">
    <source>
        <dbReference type="Proteomes" id="UP000554482"/>
    </source>
</evidence>
<proteinExistence type="predicted"/>
<protein>
    <submittedName>
        <fullName evidence="1">Uncharacterized protein</fullName>
    </submittedName>
</protein>
<comment type="caution">
    <text evidence="1">The sequence shown here is derived from an EMBL/GenBank/DDBJ whole genome shotgun (WGS) entry which is preliminary data.</text>
</comment>
<keyword evidence="2" id="KW-1185">Reference proteome</keyword>
<accession>A0A7J6URV4</accession>
<organism evidence="1 2">
    <name type="scientific">Thalictrum thalictroides</name>
    <name type="common">Rue-anemone</name>
    <name type="synonym">Anemone thalictroides</name>
    <dbReference type="NCBI Taxonomy" id="46969"/>
    <lineage>
        <taxon>Eukaryota</taxon>
        <taxon>Viridiplantae</taxon>
        <taxon>Streptophyta</taxon>
        <taxon>Embryophyta</taxon>
        <taxon>Tracheophyta</taxon>
        <taxon>Spermatophyta</taxon>
        <taxon>Magnoliopsida</taxon>
        <taxon>Ranunculales</taxon>
        <taxon>Ranunculaceae</taxon>
        <taxon>Thalictroideae</taxon>
        <taxon>Thalictrum</taxon>
    </lineage>
</organism>
<name>A0A7J6URV4_THATH</name>
<gene>
    <name evidence="1" type="ORF">FRX31_035134</name>
</gene>
<dbReference type="AlphaFoldDB" id="A0A7J6URV4"/>
<evidence type="ECO:0000313" key="1">
    <source>
        <dbReference type="EMBL" id="KAF5175278.1"/>
    </source>
</evidence>
<reference evidence="1 2" key="1">
    <citation type="submission" date="2020-06" db="EMBL/GenBank/DDBJ databases">
        <title>Transcriptomic and genomic resources for Thalictrum thalictroides and T. hernandezii: Facilitating candidate gene discovery in an emerging model plant lineage.</title>
        <authorList>
            <person name="Arias T."/>
            <person name="Riano-Pachon D.M."/>
            <person name="Di Stilio V.S."/>
        </authorList>
    </citation>
    <scope>NUCLEOTIDE SEQUENCE [LARGE SCALE GENOMIC DNA]</scope>
    <source>
        <strain evidence="2">cv. WT478/WT964</strain>
        <tissue evidence="1">Leaves</tissue>
    </source>
</reference>